<keyword evidence="6" id="KW-0067">ATP-binding</keyword>
<comment type="caution">
    <text evidence="8">The sequence shown here is derived from an EMBL/GenBank/DDBJ whole genome shotgun (WGS) entry which is preliminary data.</text>
</comment>
<dbReference type="EC" id="3.6.4.13" evidence="1"/>
<evidence type="ECO:0000256" key="4">
    <source>
        <dbReference type="ARBA" id="ARBA00022801"/>
    </source>
</evidence>
<dbReference type="SUPFAM" id="SSF52540">
    <property type="entry name" value="P-loop containing nucleoside triphosphate hydrolases"/>
    <property type="match status" value="1"/>
</dbReference>
<accession>A0ABQ9TTN3</accession>
<evidence type="ECO:0000256" key="7">
    <source>
        <dbReference type="ARBA" id="ARBA00047984"/>
    </source>
</evidence>
<evidence type="ECO:0000313" key="8">
    <source>
        <dbReference type="EMBL" id="KAK2088145.1"/>
    </source>
</evidence>
<evidence type="ECO:0000256" key="1">
    <source>
        <dbReference type="ARBA" id="ARBA00012552"/>
    </source>
</evidence>
<keyword evidence="9" id="KW-1185">Reference proteome</keyword>
<gene>
    <name evidence="8" type="ORF">P7K49_034052</name>
</gene>
<organism evidence="8 9">
    <name type="scientific">Saguinus oedipus</name>
    <name type="common">Cotton-top tamarin</name>
    <name type="synonym">Oedipomidas oedipus</name>
    <dbReference type="NCBI Taxonomy" id="9490"/>
    <lineage>
        <taxon>Eukaryota</taxon>
        <taxon>Metazoa</taxon>
        <taxon>Chordata</taxon>
        <taxon>Craniata</taxon>
        <taxon>Vertebrata</taxon>
        <taxon>Euteleostomi</taxon>
        <taxon>Mammalia</taxon>
        <taxon>Eutheria</taxon>
        <taxon>Euarchontoglires</taxon>
        <taxon>Primates</taxon>
        <taxon>Haplorrhini</taxon>
        <taxon>Platyrrhini</taxon>
        <taxon>Cebidae</taxon>
        <taxon>Callitrichinae</taxon>
        <taxon>Saguinus</taxon>
    </lineage>
</organism>
<dbReference type="EMBL" id="JASSZA010000019">
    <property type="protein sequence ID" value="KAK2088145.1"/>
    <property type="molecule type" value="Genomic_DNA"/>
</dbReference>
<evidence type="ECO:0000256" key="3">
    <source>
        <dbReference type="ARBA" id="ARBA00022741"/>
    </source>
</evidence>
<name>A0ABQ9TTN3_SAGOE</name>
<keyword evidence="5" id="KW-0347">Helicase</keyword>
<reference evidence="8 9" key="1">
    <citation type="submission" date="2023-05" db="EMBL/GenBank/DDBJ databases">
        <title>B98-5 Cell Line De Novo Hybrid Assembly: An Optical Mapping Approach.</title>
        <authorList>
            <person name="Kananen K."/>
            <person name="Auerbach J.A."/>
            <person name="Kautto E."/>
            <person name="Blachly J.S."/>
        </authorList>
    </citation>
    <scope>NUCLEOTIDE SEQUENCE [LARGE SCALE GENOMIC DNA]</scope>
    <source>
        <strain evidence="8">B95-8</strain>
        <tissue evidence="8">Cell line</tissue>
    </source>
</reference>
<proteinExistence type="predicted"/>
<dbReference type="InterPro" id="IPR027417">
    <property type="entry name" value="P-loop_NTPase"/>
</dbReference>
<dbReference type="PANTHER" id="PTHR22655:SF2">
    <property type="entry name" value="ATP-DEPENDENT RNA HELICASE TDRD12-RELATED"/>
    <property type="match status" value="1"/>
</dbReference>
<evidence type="ECO:0000256" key="5">
    <source>
        <dbReference type="ARBA" id="ARBA00022806"/>
    </source>
</evidence>
<sequence>MHTFSQLQKLKSGLQPPVVVLRNKIEPCLTIESSPLSAELKKVQALGSGLKRTHRAPGANELSLLEDPVHALQRNKFPGPSHTESYSWPPIARGCDVVVISHCESDPLVYLPPVLTILQTGACYKSLPKYSMSSRPLHPVLLTIGLHKEEAKKTKLPRGCDVIVTTPHSLLRLLTCQSLLFLRLCHLVLDEVEVLFLEANEQMFAILDNFKKNIDVEERESAPHQIVAVGVHWNKHIEHLIKEFMNDPYIVITAMEEAALYGNVQQGSPAEQGSKKAKSVLLLTEKDASHAVGVLRYLERADAKVPAELYEFTAGVLEAKEDKKATRPLCPYLKAFGSCK</sequence>
<dbReference type="Proteomes" id="UP001266305">
    <property type="component" value="Unassembled WGS sequence"/>
</dbReference>
<comment type="catalytic activity">
    <reaction evidence="7">
        <text>ATP + H2O = ADP + phosphate + H(+)</text>
        <dbReference type="Rhea" id="RHEA:13065"/>
        <dbReference type="ChEBI" id="CHEBI:15377"/>
        <dbReference type="ChEBI" id="CHEBI:15378"/>
        <dbReference type="ChEBI" id="CHEBI:30616"/>
        <dbReference type="ChEBI" id="CHEBI:43474"/>
        <dbReference type="ChEBI" id="CHEBI:456216"/>
        <dbReference type="EC" id="3.6.4.13"/>
    </reaction>
</comment>
<dbReference type="Gene3D" id="3.40.50.300">
    <property type="entry name" value="P-loop containing nucleotide triphosphate hydrolases"/>
    <property type="match status" value="1"/>
</dbReference>
<keyword evidence="4" id="KW-0378">Hydrolase</keyword>
<keyword evidence="3" id="KW-0547">Nucleotide-binding</keyword>
<protein>
    <recommendedName>
        <fullName evidence="1">RNA helicase</fullName>
        <ecNumber evidence="1">3.6.4.13</ecNumber>
    </recommendedName>
</protein>
<evidence type="ECO:0000256" key="2">
    <source>
        <dbReference type="ARBA" id="ARBA00022737"/>
    </source>
</evidence>
<evidence type="ECO:0000313" key="9">
    <source>
        <dbReference type="Proteomes" id="UP001266305"/>
    </source>
</evidence>
<keyword evidence="2" id="KW-0677">Repeat</keyword>
<dbReference type="PANTHER" id="PTHR22655">
    <property type="entry name" value="ATP-DEPENDENT RNA HELICASE TDRD12-RELATED"/>
    <property type="match status" value="1"/>
</dbReference>
<evidence type="ECO:0000256" key="6">
    <source>
        <dbReference type="ARBA" id="ARBA00022840"/>
    </source>
</evidence>